<dbReference type="EMBL" id="CAUYUJ010018007">
    <property type="protein sequence ID" value="CAK0879845.1"/>
    <property type="molecule type" value="Genomic_DNA"/>
</dbReference>
<gene>
    <name evidence="1" type="ORF">PCOR1329_LOCUS63158</name>
</gene>
<keyword evidence="2" id="KW-1185">Reference proteome</keyword>
<evidence type="ECO:0000313" key="2">
    <source>
        <dbReference type="Proteomes" id="UP001189429"/>
    </source>
</evidence>
<feature type="non-terminal residue" evidence="1">
    <location>
        <position position="94"/>
    </location>
</feature>
<reference evidence="1" key="1">
    <citation type="submission" date="2023-10" db="EMBL/GenBank/DDBJ databases">
        <authorList>
            <person name="Chen Y."/>
            <person name="Shah S."/>
            <person name="Dougan E. K."/>
            <person name="Thang M."/>
            <person name="Chan C."/>
        </authorList>
    </citation>
    <scope>NUCLEOTIDE SEQUENCE [LARGE SCALE GENOMIC DNA]</scope>
</reference>
<comment type="caution">
    <text evidence="1">The sequence shown here is derived from an EMBL/GenBank/DDBJ whole genome shotgun (WGS) entry which is preliminary data.</text>
</comment>
<dbReference type="Proteomes" id="UP001189429">
    <property type="component" value="Unassembled WGS sequence"/>
</dbReference>
<proteinExistence type="predicted"/>
<feature type="non-terminal residue" evidence="1">
    <location>
        <position position="1"/>
    </location>
</feature>
<protein>
    <submittedName>
        <fullName evidence="1">Uncharacterized protein</fullName>
    </submittedName>
</protein>
<accession>A0ABN9W1H6</accession>
<name>A0ABN9W1H6_9DINO</name>
<organism evidence="1 2">
    <name type="scientific">Prorocentrum cordatum</name>
    <dbReference type="NCBI Taxonomy" id="2364126"/>
    <lineage>
        <taxon>Eukaryota</taxon>
        <taxon>Sar</taxon>
        <taxon>Alveolata</taxon>
        <taxon>Dinophyceae</taxon>
        <taxon>Prorocentrales</taxon>
        <taxon>Prorocentraceae</taxon>
        <taxon>Prorocentrum</taxon>
    </lineage>
</organism>
<sequence length="94" mass="10250">RTLGSHGSDVAFPSDEQFVEMGSLAAVANWIDVPGGARDALFDMIICNPTDHPRDFGNFSCATFDTGFERLQVGVSTPGLARHLKVRAWPHHRA</sequence>
<evidence type="ECO:0000313" key="1">
    <source>
        <dbReference type="EMBL" id="CAK0879845.1"/>
    </source>
</evidence>